<sequence length="152" mass="17154">MQAQGMIEHLRKVKDDKCWDLADVCLAQCETVTHRMSDGTYLDFRRQRAARAQNSSTTGLTASDTDSPLAQVRTNSGQTNNDALRGTVFDPQPSDTSVELHDVRGSHFDFGTQEVGGFYGLNTLLDNQWDEFGYMSEPHVWEYPSLDDQIKF</sequence>
<reference evidence="2 3" key="1">
    <citation type="submission" date="2023-08" db="EMBL/GenBank/DDBJ databases">
        <title>Black Yeasts Isolated from many extreme environments.</title>
        <authorList>
            <person name="Coleine C."/>
            <person name="Stajich J.E."/>
            <person name="Selbmann L."/>
        </authorList>
    </citation>
    <scope>NUCLEOTIDE SEQUENCE [LARGE SCALE GENOMIC DNA]</scope>
    <source>
        <strain evidence="2 3">CCFEE 5792</strain>
    </source>
</reference>
<proteinExistence type="predicted"/>
<dbReference type="RefSeq" id="XP_064712729.1">
    <property type="nucleotide sequence ID" value="XM_064844869.1"/>
</dbReference>
<evidence type="ECO:0000256" key="1">
    <source>
        <dbReference type="SAM" id="MobiDB-lite"/>
    </source>
</evidence>
<dbReference type="Proteomes" id="UP001358417">
    <property type="component" value="Unassembled WGS sequence"/>
</dbReference>
<dbReference type="EMBL" id="JAVRRD010000001">
    <property type="protein sequence ID" value="KAK5065405.1"/>
    <property type="molecule type" value="Genomic_DNA"/>
</dbReference>
<evidence type="ECO:0000313" key="2">
    <source>
        <dbReference type="EMBL" id="KAK5065405.1"/>
    </source>
</evidence>
<keyword evidence="3" id="KW-1185">Reference proteome</keyword>
<gene>
    <name evidence="2" type="ORF">LTR84_001243</name>
</gene>
<comment type="caution">
    <text evidence="2">The sequence shown here is derived from an EMBL/GenBank/DDBJ whole genome shotgun (WGS) entry which is preliminary data.</text>
</comment>
<name>A0AAV9NVG8_9EURO</name>
<dbReference type="GeneID" id="89969465"/>
<dbReference type="AlphaFoldDB" id="A0AAV9NVG8"/>
<evidence type="ECO:0000313" key="3">
    <source>
        <dbReference type="Proteomes" id="UP001358417"/>
    </source>
</evidence>
<protein>
    <submittedName>
        <fullName evidence="2">Uncharacterized protein</fullName>
    </submittedName>
</protein>
<feature type="region of interest" description="Disordered" evidence="1">
    <location>
        <begin position="74"/>
        <end position="96"/>
    </location>
</feature>
<accession>A0AAV9NVG8</accession>
<organism evidence="2 3">
    <name type="scientific">Exophiala bonariae</name>
    <dbReference type="NCBI Taxonomy" id="1690606"/>
    <lineage>
        <taxon>Eukaryota</taxon>
        <taxon>Fungi</taxon>
        <taxon>Dikarya</taxon>
        <taxon>Ascomycota</taxon>
        <taxon>Pezizomycotina</taxon>
        <taxon>Eurotiomycetes</taxon>
        <taxon>Chaetothyriomycetidae</taxon>
        <taxon>Chaetothyriales</taxon>
        <taxon>Herpotrichiellaceae</taxon>
        <taxon>Exophiala</taxon>
    </lineage>
</organism>